<protein>
    <submittedName>
        <fullName evidence="1">Uncharacterized protein</fullName>
    </submittedName>
</protein>
<evidence type="ECO:0000313" key="1">
    <source>
        <dbReference type="EMBL" id="JAH99850.1"/>
    </source>
</evidence>
<dbReference type="AlphaFoldDB" id="A0A0E9XDF0"/>
<reference evidence="1" key="2">
    <citation type="journal article" date="2015" name="Fish Shellfish Immunol.">
        <title>Early steps in the European eel (Anguilla anguilla)-Vibrio vulnificus interaction in the gills: Role of the RtxA13 toxin.</title>
        <authorList>
            <person name="Callol A."/>
            <person name="Pajuelo D."/>
            <person name="Ebbesson L."/>
            <person name="Teles M."/>
            <person name="MacKenzie S."/>
            <person name="Amaro C."/>
        </authorList>
    </citation>
    <scope>NUCLEOTIDE SEQUENCE</scope>
</reference>
<name>A0A0E9XDF0_ANGAN</name>
<organism evidence="1">
    <name type="scientific">Anguilla anguilla</name>
    <name type="common">European freshwater eel</name>
    <name type="synonym">Muraena anguilla</name>
    <dbReference type="NCBI Taxonomy" id="7936"/>
    <lineage>
        <taxon>Eukaryota</taxon>
        <taxon>Metazoa</taxon>
        <taxon>Chordata</taxon>
        <taxon>Craniata</taxon>
        <taxon>Vertebrata</taxon>
        <taxon>Euteleostomi</taxon>
        <taxon>Actinopterygii</taxon>
        <taxon>Neopterygii</taxon>
        <taxon>Teleostei</taxon>
        <taxon>Anguilliformes</taxon>
        <taxon>Anguillidae</taxon>
        <taxon>Anguilla</taxon>
    </lineage>
</organism>
<proteinExistence type="predicted"/>
<reference evidence="1" key="1">
    <citation type="submission" date="2014-11" db="EMBL/GenBank/DDBJ databases">
        <authorList>
            <person name="Amaro Gonzalez C."/>
        </authorList>
    </citation>
    <scope>NUCLEOTIDE SEQUENCE</scope>
</reference>
<dbReference type="EMBL" id="GBXM01008727">
    <property type="protein sequence ID" value="JAH99850.1"/>
    <property type="molecule type" value="Transcribed_RNA"/>
</dbReference>
<sequence length="53" mass="6095">MLPNCSRLIVSVNMPKTFLLKPKLDITGLIFSNHHRFTYIALSQLDQNSFFPS</sequence>
<accession>A0A0E9XDF0</accession>